<dbReference type="Proteomes" id="UP001152797">
    <property type="component" value="Unassembled WGS sequence"/>
</dbReference>
<dbReference type="OrthoDB" id="447873at2759"/>
<reference evidence="3" key="2">
    <citation type="submission" date="2024-04" db="EMBL/GenBank/DDBJ databases">
        <authorList>
            <person name="Chen Y."/>
            <person name="Shah S."/>
            <person name="Dougan E. K."/>
            <person name="Thang M."/>
            <person name="Chan C."/>
        </authorList>
    </citation>
    <scope>NUCLEOTIDE SEQUENCE [LARGE SCALE GENOMIC DNA]</scope>
</reference>
<dbReference type="SUPFAM" id="SSF82215">
    <property type="entry name" value="C-terminal autoproteolytic domain of nucleoporin nup98"/>
    <property type="match status" value="1"/>
</dbReference>
<evidence type="ECO:0000313" key="2">
    <source>
        <dbReference type="EMBL" id="CAI3994138.1"/>
    </source>
</evidence>
<protein>
    <submittedName>
        <fullName evidence="4">Peptidase S59 domain-containing protein</fullName>
    </submittedName>
</protein>
<evidence type="ECO:0000259" key="1">
    <source>
        <dbReference type="PROSITE" id="PS51434"/>
    </source>
</evidence>
<reference evidence="2" key="1">
    <citation type="submission" date="2022-10" db="EMBL/GenBank/DDBJ databases">
        <authorList>
            <person name="Chen Y."/>
            <person name="Dougan E. K."/>
            <person name="Chan C."/>
            <person name="Rhodes N."/>
            <person name="Thang M."/>
        </authorList>
    </citation>
    <scope>NUCLEOTIDE SEQUENCE</scope>
</reference>
<dbReference type="EMBL" id="CAMXCT020001913">
    <property type="protein sequence ID" value="CAL1147513.1"/>
    <property type="molecule type" value="Genomic_DNA"/>
</dbReference>
<dbReference type="AlphaFoldDB" id="A0A9P1CNH7"/>
<keyword evidence="5" id="KW-1185">Reference proteome</keyword>
<evidence type="ECO:0000313" key="5">
    <source>
        <dbReference type="Proteomes" id="UP001152797"/>
    </source>
</evidence>
<dbReference type="EMBL" id="CAMXCT010001913">
    <property type="protein sequence ID" value="CAI3994138.1"/>
    <property type="molecule type" value="Genomic_DNA"/>
</dbReference>
<dbReference type="PROSITE" id="PS51434">
    <property type="entry name" value="NUP_C"/>
    <property type="match status" value="1"/>
</dbReference>
<sequence>MYQCWPPNGSMLAQDMHQDLEQQEEYKRRIKVMTEEKKARFIDYDCMMGVWKFGVDHF</sequence>
<accession>A0A9P1CNH7</accession>
<dbReference type="EMBL" id="CAMXCT030001913">
    <property type="protein sequence ID" value="CAL4781450.1"/>
    <property type="molecule type" value="Genomic_DNA"/>
</dbReference>
<name>A0A9P1CNH7_9DINO</name>
<dbReference type="Gene3D" id="3.30.1610.10">
    <property type="entry name" value="Peptidase S59, nucleoporin"/>
    <property type="match status" value="1"/>
</dbReference>
<comment type="caution">
    <text evidence="2">The sequence shown here is derived from an EMBL/GenBank/DDBJ whole genome shotgun (WGS) entry which is preliminary data.</text>
</comment>
<dbReference type="InterPro" id="IPR036903">
    <property type="entry name" value="Nup98_auto-Pept-S59_dom_sf"/>
</dbReference>
<organism evidence="2">
    <name type="scientific">Cladocopium goreaui</name>
    <dbReference type="NCBI Taxonomy" id="2562237"/>
    <lineage>
        <taxon>Eukaryota</taxon>
        <taxon>Sar</taxon>
        <taxon>Alveolata</taxon>
        <taxon>Dinophyceae</taxon>
        <taxon>Suessiales</taxon>
        <taxon>Symbiodiniaceae</taxon>
        <taxon>Cladocopium</taxon>
    </lineage>
</organism>
<gene>
    <name evidence="2" type="ORF">C1SCF055_LOCUS20810</name>
</gene>
<dbReference type="GO" id="GO:0017056">
    <property type="term" value="F:structural constituent of nuclear pore"/>
    <property type="evidence" value="ECO:0007669"/>
    <property type="project" value="InterPro"/>
</dbReference>
<dbReference type="Pfam" id="PF04096">
    <property type="entry name" value="Nucleoporin2"/>
    <property type="match status" value="1"/>
</dbReference>
<feature type="domain" description="Peptidase S59" evidence="1">
    <location>
        <begin position="1"/>
        <end position="58"/>
    </location>
</feature>
<dbReference type="GO" id="GO:0005643">
    <property type="term" value="C:nuclear pore"/>
    <property type="evidence" value="ECO:0007669"/>
    <property type="project" value="InterPro"/>
</dbReference>
<evidence type="ECO:0000313" key="3">
    <source>
        <dbReference type="EMBL" id="CAL1147513.1"/>
    </source>
</evidence>
<proteinExistence type="predicted"/>
<evidence type="ECO:0000313" key="4">
    <source>
        <dbReference type="EMBL" id="CAL4781450.1"/>
    </source>
</evidence>
<dbReference type="InterPro" id="IPR007230">
    <property type="entry name" value="Nup98_auto-Pept-S59_dom"/>
</dbReference>